<evidence type="ECO:0000313" key="4">
    <source>
        <dbReference type="EMBL" id="CAD8858152.1"/>
    </source>
</evidence>
<proteinExistence type="predicted"/>
<feature type="region of interest" description="Disordered" evidence="2">
    <location>
        <begin position="231"/>
        <end position="261"/>
    </location>
</feature>
<organism evidence="4">
    <name type="scientific">Noctiluca scintillans</name>
    <name type="common">Sea sparkle</name>
    <name type="synonym">Red tide dinoflagellate</name>
    <dbReference type="NCBI Taxonomy" id="2966"/>
    <lineage>
        <taxon>Eukaryota</taxon>
        <taxon>Sar</taxon>
        <taxon>Alveolata</taxon>
        <taxon>Dinophyceae</taxon>
        <taxon>Noctilucales</taxon>
        <taxon>Noctilucaceae</taxon>
        <taxon>Noctiluca</taxon>
    </lineage>
</organism>
<evidence type="ECO:0000256" key="1">
    <source>
        <dbReference type="SAM" id="Coils"/>
    </source>
</evidence>
<name>A0A7S1FCZ2_NOCSC</name>
<gene>
    <name evidence="4" type="ORF">NSCI0253_LOCUS32505</name>
</gene>
<feature type="region of interest" description="Disordered" evidence="2">
    <location>
        <begin position="154"/>
        <end position="196"/>
    </location>
</feature>
<feature type="compositionally biased region" description="Pro residues" evidence="2">
    <location>
        <begin position="167"/>
        <end position="179"/>
    </location>
</feature>
<evidence type="ECO:0000259" key="3">
    <source>
        <dbReference type="Pfam" id="PF02197"/>
    </source>
</evidence>
<feature type="coiled-coil region" evidence="1">
    <location>
        <begin position="382"/>
        <end position="409"/>
    </location>
</feature>
<reference evidence="4" key="1">
    <citation type="submission" date="2021-01" db="EMBL/GenBank/DDBJ databases">
        <authorList>
            <person name="Corre E."/>
            <person name="Pelletier E."/>
            <person name="Niang G."/>
            <person name="Scheremetjew M."/>
            <person name="Finn R."/>
            <person name="Kale V."/>
            <person name="Holt S."/>
            <person name="Cochrane G."/>
            <person name="Meng A."/>
            <person name="Brown T."/>
            <person name="Cohen L."/>
        </authorList>
    </citation>
    <scope>NUCLEOTIDE SEQUENCE</scope>
</reference>
<dbReference type="AlphaFoldDB" id="A0A7S1FCZ2"/>
<dbReference type="Gene3D" id="1.20.890.10">
    <property type="entry name" value="cAMP-dependent protein kinase regulatory subunit, dimerization-anchoring domain"/>
    <property type="match status" value="1"/>
</dbReference>
<dbReference type="InterPro" id="IPR003117">
    <property type="entry name" value="cAMP_dep_PK_reg_su_I/II_a/b"/>
</dbReference>
<keyword evidence="1" id="KW-0175">Coiled coil</keyword>
<accession>A0A7S1FCZ2</accession>
<dbReference type="SUPFAM" id="SSF47391">
    <property type="entry name" value="Dimerization-anchoring domain of cAMP-dependent PK regulatory subunit"/>
    <property type="match status" value="1"/>
</dbReference>
<feature type="domain" description="RIIa" evidence="3">
    <location>
        <begin position="120"/>
        <end position="150"/>
    </location>
</feature>
<dbReference type="EMBL" id="HBFQ01045693">
    <property type="protein sequence ID" value="CAD8858152.1"/>
    <property type="molecule type" value="Transcribed_RNA"/>
</dbReference>
<dbReference type="Pfam" id="PF02197">
    <property type="entry name" value="RIIa"/>
    <property type="match status" value="1"/>
</dbReference>
<protein>
    <recommendedName>
        <fullName evidence="3">RIIa domain-containing protein</fullName>
    </recommendedName>
</protein>
<sequence length="413" mass="45248">MQVRLDSAVGQAPPQDTFVSLRIGDVQRQSRFALARTFHFPEVVDERHGRLEVFKRIGQATVSFDTDGDTQDVEVACNDPSCDKLRFGLAVASSSPKVDTRGLKKARLDDAQRYVLQHRLEDLLSDAIREVIRQKPNNPLESLSEYFLQRAATGPLEPNDKSQQHPPQTPAKPQPPKGRPPYAMKRTGSLALPTAPMESKSCLIRRDGEVENSQAQVLQGCAVEAEEVLENEESGATHVPSDQSVGGRETCTGEHPGSYTCSQDPSRCLDTGGGSQLADLCAPSESHNCKPDLPPHRVHPGRVPTWFHQPSVGSWCATHRVLNSTALRGALSGDVDPQSQTVNDTGSGWYQFSDSNSCIDPALPIGKPWYYKKVRGSNGHVAGQLQHLLQDLDREKEQLQKEIEALTARGTPA</sequence>
<evidence type="ECO:0000256" key="2">
    <source>
        <dbReference type="SAM" id="MobiDB-lite"/>
    </source>
</evidence>